<accession>A0A4S8L2R1</accession>
<dbReference type="PANTHER" id="PTHR35871">
    <property type="entry name" value="EXPRESSED PROTEIN"/>
    <property type="match status" value="1"/>
</dbReference>
<evidence type="ECO:0008006" key="5">
    <source>
        <dbReference type="Google" id="ProtNLM"/>
    </source>
</evidence>
<protein>
    <recommendedName>
        <fullName evidence="5">Tc1-like transposase DDE domain-containing protein</fullName>
    </recommendedName>
</protein>
<gene>
    <name evidence="3" type="ORF">K435DRAFT_691904</name>
</gene>
<proteinExistence type="predicted"/>
<feature type="region of interest" description="Disordered" evidence="2">
    <location>
        <begin position="19"/>
        <end position="40"/>
    </location>
</feature>
<keyword evidence="4" id="KW-1185">Reference proteome</keyword>
<dbReference type="AlphaFoldDB" id="A0A4S8L2R1"/>
<evidence type="ECO:0000256" key="2">
    <source>
        <dbReference type="SAM" id="MobiDB-lite"/>
    </source>
</evidence>
<organism evidence="3 4">
    <name type="scientific">Dendrothele bispora (strain CBS 962.96)</name>
    <dbReference type="NCBI Taxonomy" id="1314807"/>
    <lineage>
        <taxon>Eukaryota</taxon>
        <taxon>Fungi</taxon>
        <taxon>Dikarya</taxon>
        <taxon>Basidiomycota</taxon>
        <taxon>Agaricomycotina</taxon>
        <taxon>Agaricomycetes</taxon>
        <taxon>Agaricomycetidae</taxon>
        <taxon>Agaricales</taxon>
        <taxon>Agaricales incertae sedis</taxon>
        <taxon>Dendrothele</taxon>
    </lineage>
</organism>
<dbReference type="GO" id="GO:0003676">
    <property type="term" value="F:nucleic acid binding"/>
    <property type="evidence" value="ECO:0007669"/>
    <property type="project" value="InterPro"/>
</dbReference>
<dbReference type="InterPro" id="IPR036397">
    <property type="entry name" value="RNaseH_sf"/>
</dbReference>
<evidence type="ECO:0000313" key="3">
    <source>
        <dbReference type="EMBL" id="THU82268.1"/>
    </source>
</evidence>
<name>A0A4S8L2R1_DENBC</name>
<dbReference type="PANTHER" id="PTHR35871:SF1">
    <property type="entry name" value="CXC1-LIKE CYSTEINE CLUSTER ASSOCIATED WITH KDZ TRANSPOSASES DOMAIN-CONTAINING PROTEIN"/>
    <property type="match status" value="1"/>
</dbReference>
<feature type="coiled-coil region" evidence="1">
    <location>
        <begin position="211"/>
        <end position="238"/>
    </location>
</feature>
<dbReference type="EMBL" id="ML179744">
    <property type="protein sequence ID" value="THU82268.1"/>
    <property type="molecule type" value="Genomic_DNA"/>
</dbReference>
<reference evidence="3 4" key="1">
    <citation type="journal article" date="2019" name="Nat. Ecol. Evol.">
        <title>Megaphylogeny resolves global patterns of mushroom evolution.</title>
        <authorList>
            <person name="Varga T."/>
            <person name="Krizsan K."/>
            <person name="Foldi C."/>
            <person name="Dima B."/>
            <person name="Sanchez-Garcia M."/>
            <person name="Sanchez-Ramirez S."/>
            <person name="Szollosi G.J."/>
            <person name="Szarkandi J.G."/>
            <person name="Papp V."/>
            <person name="Albert L."/>
            <person name="Andreopoulos W."/>
            <person name="Angelini C."/>
            <person name="Antonin V."/>
            <person name="Barry K.W."/>
            <person name="Bougher N.L."/>
            <person name="Buchanan P."/>
            <person name="Buyck B."/>
            <person name="Bense V."/>
            <person name="Catcheside P."/>
            <person name="Chovatia M."/>
            <person name="Cooper J."/>
            <person name="Damon W."/>
            <person name="Desjardin D."/>
            <person name="Finy P."/>
            <person name="Geml J."/>
            <person name="Haridas S."/>
            <person name="Hughes K."/>
            <person name="Justo A."/>
            <person name="Karasinski D."/>
            <person name="Kautmanova I."/>
            <person name="Kiss B."/>
            <person name="Kocsube S."/>
            <person name="Kotiranta H."/>
            <person name="LaButti K.M."/>
            <person name="Lechner B.E."/>
            <person name="Liimatainen K."/>
            <person name="Lipzen A."/>
            <person name="Lukacs Z."/>
            <person name="Mihaltcheva S."/>
            <person name="Morgado L.N."/>
            <person name="Niskanen T."/>
            <person name="Noordeloos M.E."/>
            <person name="Ohm R.A."/>
            <person name="Ortiz-Santana B."/>
            <person name="Ovrebo C."/>
            <person name="Racz N."/>
            <person name="Riley R."/>
            <person name="Savchenko A."/>
            <person name="Shiryaev A."/>
            <person name="Soop K."/>
            <person name="Spirin V."/>
            <person name="Szebenyi C."/>
            <person name="Tomsovsky M."/>
            <person name="Tulloss R.E."/>
            <person name="Uehling J."/>
            <person name="Grigoriev I.V."/>
            <person name="Vagvolgyi C."/>
            <person name="Papp T."/>
            <person name="Martin F.M."/>
            <person name="Miettinen O."/>
            <person name="Hibbett D.S."/>
            <person name="Nagy L.G."/>
        </authorList>
    </citation>
    <scope>NUCLEOTIDE SEQUENCE [LARGE SCALE GENOMIC DNA]</scope>
    <source>
        <strain evidence="3 4">CBS 962.96</strain>
    </source>
</reference>
<evidence type="ECO:0000256" key="1">
    <source>
        <dbReference type="SAM" id="Coils"/>
    </source>
</evidence>
<feature type="compositionally biased region" description="Basic and acidic residues" evidence="2">
    <location>
        <begin position="558"/>
        <end position="572"/>
    </location>
</feature>
<keyword evidence="1" id="KW-0175">Coiled coil</keyword>
<feature type="region of interest" description="Disordered" evidence="2">
    <location>
        <begin position="558"/>
        <end position="598"/>
    </location>
</feature>
<evidence type="ECO:0000313" key="4">
    <source>
        <dbReference type="Proteomes" id="UP000297245"/>
    </source>
</evidence>
<dbReference type="OrthoDB" id="10039611at2759"/>
<sequence length="760" mass="87494">MDNDAKDEDWVPELLREEAVRRKKQRRQEREQKERPQQYYTGPVFALKSVRSQFRHKSSMKGQGVLTLFGFDEANTNVKGFRQKPSPMSHTEFPRVVEDAEESSVQEKFAPGREEMVRVQEKSVESVLTLEEEIVRVREESIEPVLTLEEEVAVRVREESVEPVLTLQEETVRAQEESAEPVSILETGSAAPASQDPVGEAWEEELDEYILPKAKAEIRGWEELRDQIKEDLSQAKKKHVPLSQINQLLIIRNFATLRLKGFPRIEASQEIAKQWHEGEGVHFTRRVRELARHYQVFEQLPRERRGGMRTSMSLLSDEGTRKAALMWLSAQKVGTVTPRTFREALNSSILPSLGIQRSQPLSTRTARRWLVKLGWRLTRLRKGVYMDGHERPDVVKYRNESFLPAMEKYERQMTHYDENLKRIPPVLCPGEKEIIPQFHDESCFHMNDIHSQAWLGQGQSILQKKGKGRFSHVSDFINQVDGRLVLRDADGNIIRDARQVIYPGANGDDWWDTAQLLEQVKDAISIFEAAHPNCVALFIFDQSSAHASLGPDALRAFDMNKSDGGKQRRQKDTIIPQTNPDVTKRGKPQKMTTSDGKPKGLEAVLTERGFNTRGMKAKCQPICPFENDDCCMARLLSKQDDFLNQPSMLEQLIRDLGHECIFLPKFHCELNPIEMYWGWCKYRYRDEQKNTFAAAKGAALKWLDACPTDVIRRFINRAWRFMSAYRRGLTGRAAEWAVKKQRGHRAVSERAMTSIEAVLN</sequence>
<dbReference type="Proteomes" id="UP000297245">
    <property type="component" value="Unassembled WGS sequence"/>
</dbReference>
<dbReference type="Gene3D" id="3.30.420.10">
    <property type="entry name" value="Ribonuclease H-like superfamily/Ribonuclease H"/>
    <property type="match status" value="1"/>
</dbReference>